<dbReference type="Pfam" id="PF13566">
    <property type="entry name" value="DUF4130"/>
    <property type="match status" value="1"/>
</dbReference>
<dbReference type="RefSeq" id="WP_089049581.1">
    <property type="nucleotide sequence ID" value="NZ_FXTV01000007.1"/>
</dbReference>
<reference evidence="2 3" key="1">
    <citation type="submission" date="2016-11" db="EMBL/GenBank/DDBJ databases">
        <title>Whole genomes of Flavobacteriaceae.</title>
        <authorList>
            <person name="Stine C."/>
            <person name="Li C."/>
            <person name="Tadesse D."/>
        </authorList>
    </citation>
    <scope>NUCLEOTIDE SEQUENCE [LARGE SCALE GENOMIC DNA]</scope>
    <source>
        <strain evidence="2 3">DSM 18292</strain>
    </source>
</reference>
<evidence type="ECO:0000313" key="3">
    <source>
        <dbReference type="Proteomes" id="UP000198345"/>
    </source>
</evidence>
<comment type="caution">
    <text evidence="2">The sequence shown here is derived from an EMBL/GenBank/DDBJ whole genome shotgun (WGS) entry which is preliminary data.</text>
</comment>
<dbReference type="AlphaFoldDB" id="A0A226HDR1"/>
<gene>
    <name evidence="2" type="ORF">B0A66_09285</name>
</gene>
<feature type="domain" description="DUF4130" evidence="1">
    <location>
        <begin position="83"/>
        <end position="251"/>
    </location>
</feature>
<organism evidence="2 3">
    <name type="scientific">Flavobacterium hercynium</name>
    <dbReference type="NCBI Taxonomy" id="387094"/>
    <lineage>
        <taxon>Bacteria</taxon>
        <taxon>Pseudomonadati</taxon>
        <taxon>Bacteroidota</taxon>
        <taxon>Flavobacteriia</taxon>
        <taxon>Flavobacteriales</taxon>
        <taxon>Flavobacteriaceae</taxon>
        <taxon>Flavobacterium</taxon>
    </lineage>
</organism>
<dbReference type="InterPro" id="IPR025404">
    <property type="entry name" value="DUF4130"/>
</dbReference>
<name>A0A226HDR1_9FLAO</name>
<accession>A0A226HDR1</accession>
<dbReference type="NCBIfam" id="TIGR03915">
    <property type="entry name" value="SAM_7_link_chp"/>
    <property type="match status" value="1"/>
</dbReference>
<dbReference type="Proteomes" id="UP000198345">
    <property type="component" value="Unassembled WGS sequence"/>
</dbReference>
<dbReference type="EMBL" id="MUGW01000018">
    <property type="protein sequence ID" value="OXA92469.1"/>
    <property type="molecule type" value="Genomic_DNA"/>
</dbReference>
<sequence>MTQVIYDGTYEGWLSAVFEIYEYKLSDVVFAKKEPSAALLFSTTYFVNTDIKKANRVLEGLKQRLSKEGLNRVYHTFLSEVDQVEEIMFRFVKYVFASSKNVEEDLGNSEVWDIRKAARLTAKESHRMEAFVRFKLTKDQLYYAIVEPDCDVLPLIETHFKNRYADQRWLIYDAKRKYGIYYDLEKVTTVAIEFNTQSNSTQYLAELCDEQEEFYQSLWRRYFTSVNIESRKNMRLHLQHLPKRYWKHLTEKIPKLE</sequence>
<evidence type="ECO:0000313" key="2">
    <source>
        <dbReference type="EMBL" id="OXA92469.1"/>
    </source>
</evidence>
<keyword evidence="3" id="KW-1185">Reference proteome</keyword>
<protein>
    <submittedName>
        <fullName evidence="2">DNA metabolism protein</fullName>
    </submittedName>
</protein>
<evidence type="ECO:0000259" key="1">
    <source>
        <dbReference type="Pfam" id="PF13566"/>
    </source>
</evidence>
<proteinExistence type="predicted"/>
<dbReference type="InterPro" id="IPR023875">
    <property type="entry name" value="DNA_repair_put"/>
</dbReference>
<dbReference type="OrthoDB" id="5290748at2"/>